<reference evidence="2" key="1">
    <citation type="submission" date="2023-12" db="EMBL/GenBank/DDBJ databases">
        <title>Genome assembly of Anisodus tanguticus.</title>
        <authorList>
            <person name="Wang Y.-J."/>
        </authorList>
    </citation>
    <scope>NUCLEOTIDE SEQUENCE</scope>
    <source>
        <strain evidence="2">KB-2021</strain>
        <tissue evidence="2">Leaf</tissue>
    </source>
</reference>
<organism evidence="2 3">
    <name type="scientific">Anisodus tanguticus</name>
    <dbReference type="NCBI Taxonomy" id="243964"/>
    <lineage>
        <taxon>Eukaryota</taxon>
        <taxon>Viridiplantae</taxon>
        <taxon>Streptophyta</taxon>
        <taxon>Embryophyta</taxon>
        <taxon>Tracheophyta</taxon>
        <taxon>Spermatophyta</taxon>
        <taxon>Magnoliopsida</taxon>
        <taxon>eudicotyledons</taxon>
        <taxon>Gunneridae</taxon>
        <taxon>Pentapetalae</taxon>
        <taxon>asterids</taxon>
        <taxon>lamiids</taxon>
        <taxon>Solanales</taxon>
        <taxon>Solanaceae</taxon>
        <taxon>Solanoideae</taxon>
        <taxon>Hyoscyameae</taxon>
        <taxon>Anisodus</taxon>
    </lineage>
</organism>
<accession>A0AAE1RAU7</accession>
<dbReference type="Proteomes" id="UP001291623">
    <property type="component" value="Unassembled WGS sequence"/>
</dbReference>
<evidence type="ECO:0000313" key="3">
    <source>
        <dbReference type="Proteomes" id="UP001291623"/>
    </source>
</evidence>
<keyword evidence="1" id="KW-0472">Membrane</keyword>
<sequence>MLNFVAIVRFFLFFRFSLLTPHISFCKCQWSYWNLLFFRSNLDGVILGINIFELGLVLFAVAKSTVRHLATVEAIEKTTFFAKGFGGSSGKLIQETVTDVSSSGLNHGIHISGRICQYLA</sequence>
<dbReference type="EMBL" id="JAVYJV010000018">
    <property type="protein sequence ID" value="KAK4348163.1"/>
    <property type="molecule type" value="Genomic_DNA"/>
</dbReference>
<keyword evidence="1" id="KW-0812">Transmembrane</keyword>
<dbReference type="AlphaFoldDB" id="A0AAE1RAU7"/>
<name>A0AAE1RAU7_9SOLA</name>
<comment type="caution">
    <text evidence="2">The sequence shown here is derived from an EMBL/GenBank/DDBJ whole genome shotgun (WGS) entry which is preliminary data.</text>
</comment>
<gene>
    <name evidence="2" type="ORF">RND71_034502</name>
</gene>
<evidence type="ECO:0000256" key="1">
    <source>
        <dbReference type="SAM" id="Phobius"/>
    </source>
</evidence>
<protein>
    <submittedName>
        <fullName evidence="2">Uncharacterized protein</fullName>
    </submittedName>
</protein>
<evidence type="ECO:0000313" key="2">
    <source>
        <dbReference type="EMBL" id="KAK4348163.1"/>
    </source>
</evidence>
<keyword evidence="1" id="KW-1133">Transmembrane helix</keyword>
<keyword evidence="3" id="KW-1185">Reference proteome</keyword>
<proteinExistence type="predicted"/>
<feature type="transmembrane region" description="Helical" evidence="1">
    <location>
        <begin position="42"/>
        <end position="62"/>
    </location>
</feature>